<dbReference type="RefSeq" id="WP_234614057.1">
    <property type="nucleotide sequence ID" value="NZ_CP098806.1"/>
</dbReference>
<dbReference type="InterPro" id="IPR008979">
    <property type="entry name" value="Galactose-bd-like_sf"/>
</dbReference>
<dbReference type="AlphaFoldDB" id="A0A9X1TA62"/>
<comment type="caution">
    <text evidence="4">The sequence shown here is derived from an EMBL/GenBank/DDBJ whole genome shotgun (WGS) entry which is preliminary data.</text>
</comment>
<evidence type="ECO:0000256" key="2">
    <source>
        <dbReference type="SAM" id="SignalP"/>
    </source>
</evidence>
<name>A0A9X1TA62_9BACT</name>
<accession>A0A9X1TA62</accession>
<dbReference type="Proteomes" id="UP001139700">
    <property type="component" value="Unassembled WGS sequence"/>
</dbReference>
<dbReference type="NCBIfam" id="TIGR04183">
    <property type="entry name" value="Por_Secre_tail"/>
    <property type="match status" value="1"/>
</dbReference>
<feature type="domain" description="CBM6" evidence="3">
    <location>
        <begin position="487"/>
        <end position="608"/>
    </location>
</feature>
<dbReference type="InterPro" id="IPR026444">
    <property type="entry name" value="Secre_tail"/>
</dbReference>
<evidence type="ECO:0000313" key="5">
    <source>
        <dbReference type="Proteomes" id="UP001139700"/>
    </source>
</evidence>
<keyword evidence="5" id="KW-1185">Reference proteome</keyword>
<evidence type="ECO:0000259" key="3">
    <source>
        <dbReference type="PROSITE" id="PS51175"/>
    </source>
</evidence>
<dbReference type="SUPFAM" id="SSF49785">
    <property type="entry name" value="Galactose-binding domain-like"/>
    <property type="match status" value="3"/>
</dbReference>
<gene>
    <name evidence="4" type="ORF">LXM24_14830</name>
</gene>
<dbReference type="Gene3D" id="2.60.120.260">
    <property type="entry name" value="Galactose-binding domain-like"/>
    <property type="match status" value="3"/>
</dbReference>
<dbReference type="InterPro" id="IPR005084">
    <property type="entry name" value="CBM6"/>
</dbReference>
<dbReference type="GO" id="GO:0030246">
    <property type="term" value="F:carbohydrate binding"/>
    <property type="evidence" value="ECO:0007669"/>
    <property type="project" value="InterPro"/>
</dbReference>
<protein>
    <submittedName>
        <fullName evidence="4">T9SS type A sorting domain-containing protein</fullName>
    </submittedName>
</protein>
<feature type="region of interest" description="Disordered" evidence="1">
    <location>
        <begin position="268"/>
        <end position="287"/>
    </location>
</feature>
<feature type="signal peptide" evidence="2">
    <location>
        <begin position="1"/>
        <end position="31"/>
    </location>
</feature>
<evidence type="ECO:0000256" key="1">
    <source>
        <dbReference type="SAM" id="MobiDB-lite"/>
    </source>
</evidence>
<keyword evidence="2" id="KW-0732">Signal</keyword>
<evidence type="ECO:0000313" key="4">
    <source>
        <dbReference type="EMBL" id="MCF0041376.1"/>
    </source>
</evidence>
<sequence>MKRYAFTLLCAFFYLTSFNLALGNGPSTAHAETYTICVEAENSTGDGPITDDPNASNGKTRGAPDNWNHYVEYEVNDVKATGPHTLTIRYYAAGNGVVQVMVNGAFGIRVGLPATHSWNIVWAEHHMQVNLNKGNNKIRIMGEPFYRPVRHDRICVTGSAGPEEPVSCDFNVTASASTATPACSQEFTVNAGCSGPGCDGLAYSWVSPDTSFTGQSVKVNAPSSNGTYFYWMAANKEGCPGKTATTIVTVTSCTPDPEPFTACIEAENSDGTGPITEDPNASNGKTRGAPDAWNHYVDYEVTGVKASGWHLLTIRYYAAGNGVVNVVVNGQFGIRTGLPATNSWNIVWAEHTIRVNLNKGNNRIRIMGEPSYSPVRQDRICIRGDGGPNNPLCDFAIQTDASNDRPVCSGEFTLRAYCVGYDCNAVTYKWSGNGVDQPGRYIDVNAPASNGTFTYTVTAVKDACAAKTATVDIRVSNCGGVEEPFSACIESENVSGNGPVSSDPNASNGRTRGAQNNYNYYLEYPVTGVQTAETYQLKLRYYAAGVANVSVSVNGDVAIAKVELPATHSWNIVWREETLNIPLAAGNNVVRIQGLPGASCRQDRICITGNGQNARMAAPEASEGKEDTNLLQAYPNPTRSEFKAVFQLDPGKVGTLSVTDMKGRSWHERQVRGKGAHQERINLEGAPSGIYLLQVKKGDSLETKKILIAQ</sequence>
<proteinExistence type="predicted"/>
<dbReference type="EMBL" id="JAJTTA010000002">
    <property type="protein sequence ID" value="MCF0041376.1"/>
    <property type="molecule type" value="Genomic_DNA"/>
</dbReference>
<dbReference type="Pfam" id="PF18962">
    <property type="entry name" value="Por_Secre_tail"/>
    <property type="match status" value="1"/>
</dbReference>
<organism evidence="4 5">
    <name type="scientific">Dyadobacter fanqingshengii</name>
    <dbReference type="NCBI Taxonomy" id="2906443"/>
    <lineage>
        <taxon>Bacteria</taxon>
        <taxon>Pseudomonadati</taxon>
        <taxon>Bacteroidota</taxon>
        <taxon>Cytophagia</taxon>
        <taxon>Cytophagales</taxon>
        <taxon>Spirosomataceae</taxon>
        <taxon>Dyadobacter</taxon>
    </lineage>
</organism>
<dbReference type="PROSITE" id="PS51175">
    <property type="entry name" value="CBM6"/>
    <property type="match status" value="1"/>
</dbReference>
<feature type="chain" id="PRO_5040996084" evidence="2">
    <location>
        <begin position="32"/>
        <end position="710"/>
    </location>
</feature>
<reference evidence="4" key="1">
    <citation type="submission" date="2021-12" db="EMBL/GenBank/DDBJ databases">
        <title>Novel species in genus Dyadobacter.</title>
        <authorList>
            <person name="Ma C."/>
        </authorList>
    </citation>
    <scope>NUCLEOTIDE SEQUENCE</scope>
    <source>
        <strain evidence="4">CY399</strain>
    </source>
</reference>